<organism evidence="1">
    <name type="scientific">termite gut metagenome</name>
    <dbReference type="NCBI Taxonomy" id="433724"/>
    <lineage>
        <taxon>unclassified sequences</taxon>
        <taxon>metagenomes</taxon>
        <taxon>organismal metagenomes</taxon>
    </lineage>
</organism>
<comment type="caution">
    <text evidence="1">The sequence shown here is derived from an EMBL/GenBank/DDBJ whole genome shotgun (WGS) entry which is preliminary data.</text>
</comment>
<proteinExistence type="predicted"/>
<dbReference type="AlphaFoldDB" id="A0A5J4SQG6"/>
<accession>A0A5J4SQG6</accession>
<protein>
    <submittedName>
        <fullName evidence="1">Uncharacterized protein</fullName>
    </submittedName>
</protein>
<dbReference type="EMBL" id="SNRY01000075">
    <property type="protein sequence ID" value="KAA6348158.1"/>
    <property type="molecule type" value="Genomic_DNA"/>
</dbReference>
<evidence type="ECO:0000313" key="1">
    <source>
        <dbReference type="EMBL" id="KAA6348158.1"/>
    </source>
</evidence>
<name>A0A5J4SQG6_9ZZZZ</name>
<sequence length="31" mass="3585">MITRIIAIQNLEKRIEHDLSELAQSFLLFAA</sequence>
<gene>
    <name evidence="1" type="ORF">EZS27_004364</name>
</gene>
<reference evidence="1" key="1">
    <citation type="submission" date="2019-03" db="EMBL/GenBank/DDBJ databases">
        <title>Single cell metagenomics reveals metabolic interactions within the superorganism composed of flagellate Streblomastix strix and complex community of Bacteroidetes bacteria on its surface.</title>
        <authorList>
            <person name="Treitli S.C."/>
            <person name="Kolisko M."/>
            <person name="Husnik F."/>
            <person name="Keeling P."/>
            <person name="Hampl V."/>
        </authorList>
    </citation>
    <scope>NUCLEOTIDE SEQUENCE</scope>
    <source>
        <strain evidence="1">STM</strain>
    </source>
</reference>